<dbReference type="GO" id="GO:0015920">
    <property type="term" value="P:lipopolysaccharide transport"/>
    <property type="evidence" value="ECO:0007669"/>
    <property type="project" value="TreeGrafter"/>
</dbReference>
<keyword evidence="6 10" id="KW-0812">Transmembrane</keyword>
<protein>
    <submittedName>
        <fullName evidence="12">ABC transporter permease</fullName>
    </submittedName>
</protein>
<keyword evidence="4" id="KW-1003">Cell membrane</keyword>
<dbReference type="GO" id="GO:0043190">
    <property type="term" value="C:ATP-binding cassette (ABC) transporter complex"/>
    <property type="evidence" value="ECO:0007669"/>
    <property type="project" value="InterPro"/>
</dbReference>
<keyword evidence="7 10" id="KW-1133">Transmembrane helix</keyword>
<dbReference type="PANTHER" id="PTHR30413">
    <property type="entry name" value="INNER MEMBRANE TRANSPORT PERMEASE"/>
    <property type="match status" value="1"/>
</dbReference>
<evidence type="ECO:0000259" key="11">
    <source>
        <dbReference type="Pfam" id="PF01061"/>
    </source>
</evidence>
<proteinExistence type="inferred from homology"/>
<evidence type="ECO:0000313" key="12">
    <source>
        <dbReference type="EMBL" id="MXN49089.1"/>
    </source>
</evidence>
<evidence type="ECO:0000256" key="10">
    <source>
        <dbReference type="SAM" id="Phobius"/>
    </source>
</evidence>
<dbReference type="PANTHER" id="PTHR30413:SF10">
    <property type="entry name" value="CAPSULE POLYSACCHARIDE EXPORT INNER-MEMBRANE PROTEIN CTRC"/>
    <property type="match status" value="1"/>
</dbReference>
<reference evidence="12 13" key="1">
    <citation type="submission" date="2019-12" db="EMBL/GenBank/DDBJ databases">
        <title>Shinella kummerowiae sp. nov., a symbiotic bacterium isolated from root nodules of the herbal legume Kummerowia stipulacea.</title>
        <authorList>
            <person name="Gao J."/>
        </authorList>
    </citation>
    <scope>NUCLEOTIDE SEQUENCE [LARGE SCALE GENOMIC DNA]</scope>
    <source>
        <strain evidence="12 13">CCBAU 25048</strain>
    </source>
</reference>
<evidence type="ECO:0000256" key="3">
    <source>
        <dbReference type="ARBA" id="ARBA00022448"/>
    </source>
</evidence>
<feature type="transmembrane region" description="Helical" evidence="10">
    <location>
        <begin position="237"/>
        <end position="257"/>
    </location>
</feature>
<dbReference type="GO" id="GO:0015774">
    <property type="term" value="P:polysaccharide transport"/>
    <property type="evidence" value="ECO:0007669"/>
    <property type="project" value="UniProtKB-KW"/>
</dbReference>
<feature type="transmembrane region" description="Helical" evidence="10">
    <location>
        <begin position="113"/>
        <end position="134"/>
    </location>
</feature>
<feature type="transmembrane region" description="Helical" evidence="10">
    <location>
        <begin position="154"/>
        <end position="174"/>
    </location>
</feature>
<comment type="similarity">
    <text evidence="2">Belongs to the ABC-2 integral membrane protein family.</text>
</comment>
<keyword evidence="8" id="KW-0625">Polysaccharide transport</keyword>
<gene>
    <name evidence="12" type="ORF">GR138_28190</name>
</gene>
<dbReference type="InterPro" id="IPR013525">
    <property type="entry name" value="ABC2_TM"/>
</dbReference>
<evidence type="ECO:0000256" key="9">
    <source>
        <dbReference type="ARBA" id="ARBA00023136"/>
    </source>
</evidence>
<name>A0A6N8SK17_9HYPH</name>
<dbReference type="OrthoDB" id="8479094at2"/>
<feature type="transmembrane region" description="Helical" evidence="10">
    <location>
        <begin position="37"/>
        <end position="56"/>
    </location>
</feature>
<evidence type="ECO:0000256" key="1">
    <source>
        <dbReference type="ARBA" id="ARBA00004651"/>
    </source>
</evidence>
<dbReference type="RefSeq" id="WP_160862572.1">
    <property type="nucleotide sequence ID" value="NZ_WUMK01000015.1"/>
</dbReference>
<feature type="transmembrane region" description="Helical" evidence="10">
    <location>
        <begin position="62"/>
        <end position="81"/>
    </location>
</feature>
<dbReference type="EMBL" id="WUMK01000015">
    <property type="protein sequence ID" value="MXN49089.1"/>
    <property type="molecule type" value="Genomic_DNA"/>
</dbReference>
<evidence type="ECO:0000256" key="2">
    <source>
        <dbReference type="ARBA" id="ARBA00007783"/>
    </source>
</evidence>
<keyword evidence="3" id="KW-0813">Transport</keyword>
<feature type="domain" description="ABC-2 type transporter transmembrane" evidence="11">
    <location>
        <begin position="20"/>
        <end position="225"/>
    </location>
</feature>
<keyword evidence="9 10" id="KW-0472">Membrane</keyword>
<dbReference type="InterPro" id="IPR000412">
    <property type="entry name" value="ABC_2_transport"/>
</dbReference>
<evidence type="ECO:0000256" key="6">
    <source>
        <dbReference type="ARBA" id="ARBA00022692"/>
    </source>
</evidence>
<dbReference type="Pfam" id="PF01061">
    <property type="entry name" value="ABC2_membrane"/>
    <property type="match status" value="1"/>
</dbReference>
<dbReference type="Proteomes" id="UP000435802">
    <property type="component" value="Unassembled WGS sequence"/>
</dbReference>
<keyword evidence="5" id="KW-0762">Sugar transport</keyword>
<comment type="subcellular location">
    <subcellularLocation>
        <location evidence="1">Cell membrane</location>
        <topology evidence="1">Multi-pass membrane protein</topology>
    </subcellularLocation>
</comment>
<comment type="caution">
    <text evidence="12">The sequence shown here is derived from an EMBL/GenBank/DDBJ whole genome shotgun (WGS) entry which is preliminary data.</text>
</comment>
<evidence type="ECO:0000256" key="5">
    <source>
        <dbReference type="ARBA" id="ARBA00022597"/>
    </source>
</evidence>
<keyword evidence="13" id="KW-1185">Reference proteome</keyword>
<evidence type="ECO:0000313" key="13">
    <source>
        <dbReference type="Proteomes" id="UP000435802"/>
    </source>
</evidence>
<evidence type="ECO:0000256" key="7">
    <source>
        <dbReference type="ARBA" id="ARBA00022989"/>
    </source>
</evidence>
<evidence type="ECO:0000256" key="4">
    <source>
        <dbReference type="ARBA" id="ARBA00022475"/>
    </source>
</evidence>
<dbReference type="PRINTS" id="PR00164">
    <property type="entry name" value="ABC2TRNSPORT"/>
</dbReference>
<dbReference type="AlphaFoldDB" id="A0A6N8SK17"/>
<sequence length="264" mass="29694">MSIFAEKPLSYALKENARVISALVVRSAVTRFSKSRFGFIWILAEPAAYVGIFLAIHTFMKAHIPFGDNAALFILAGVFGFRMTRGISRKTERAIVSNQPMLTYPLIRPLDTIIATFLLEATIWLMICGLFMGGLAYSMDRSIVVYPVDFMECLLAILFFAFSFATFNAAVGALIPRYDTFLSMISMPLMLLSGVFYMPTQFSPEVQAILWWNPFLHCVEWFRTSTYIDYAPLLNKGYLLGLATGLLAIGLTLERVFRPRIISA</sequence>
<evidence type="ECO:0000256" key="8">
    <source>
        <dbReference type="ARBA" id="ARBA00023047"/>
    </source>
</evidence>
<dbReference type="GO" id="GO:0140359">
    <property type="term" value="F:ABC-type transporter activity"/>
    <property type="evidence" value="ECO:0007669"/>
    <property type="project" value="InterPro"/>
</dbReference>
<accession>A0A6N8SK17</accession>
<organism evidence="12 13">
    <name type="scientific">Shinella kummerowiae</name>
    <dbReference type="NCBI Taxonomy" id="417745"/>
    <lineage>
        <taxon>Bacteria</taxon>
        <taxon>Pseudomonadati</taxon>
        <taxon>Pseudomonadota</taxon>
        <taxon>Alphaproteobacteria</taxon>
        <taxon>Hyphomicrobiales</taxon>
        <taxon>Rhizobiaceae</taxon>
        <taxon>Shinella</taxon>
    </lineage>
</organism>